<reference evidence="2" key="1">
    <citation type="submission" date="2022-01" db="EMBL/GenBank/DDBJ databases">
        <title>Nocardioidaceae gen. sp. A5X3R13.</title>
        <authorList>
            <person name="Lopez Marin M.A."/>
            <person name="Uhlik O."/>
        </authorList>
    </citation>
    <scope>NUCLEOTIDE SEQUENCE</scope>
    <source>
        <strain evidence="2">A5X3R13</strain>
    </source>
</reference>
<protein>
    <submittedName>
        <fullName evidence="2">Haloacid dehalogenase type II</fullName>
    </submittedName>
</protein>
<keyword evidence="1" id="KW-0378">Hydrolase</keyword>
<evidence type="ECO:0000256" key="1">
    <source>
        <dbReference type="ARBA" id="ARBA00022801"/>
    </source>
</evidence>
<dbReference type="SUPFAM" id="SSF56784">
    <property type="entry name" value="HAD-like"/>
    <property type="match status" value="1"/>
</dbReference>
<gene>
    <name evidence="2" type="ORF">L0C25_16470</name>
</gene>
<dbReference type="NCBIfam" id="TIGR01428">
    <property type="entry name" value="HAD_type_II"/>
    <property type="match status" value="1"/>
</dbReference>
<dbReference type="EMBL" id="CP094970">
    <property type="protein sequence ID" value="UYM04127.1"/>
    <property type="molecule type" value="Genomic_DNA"/>
</dbReference>
<dbReference type="NCBIfam" id="TIGR01493">
    <property type="entry name" value="HAD-SF-IA-v2"/>
    <property type="match status" value="1"/>
</dbReference>
<dbReference type="KEGG" id="sgrg:L0C25_16470"/>
<dbReference type="Proteomes" id="UP001164390">
    <property type="component" value="Chromosome"/>
</dbReference>
<sequence length="223" mass="25293">MTEFRPKYISFDCYGTLIDWQLTPVTRELVGDQLSEEQWPTFLARFSKYRYDQVMGTYYPYRQVLQDAFDRVCARWDIKSSPDAGERLGEAVLNFGAHDDVPKPLATMAEHFPLVILSNADNAFLEVSAAKLGAPFHAVLTAEQAGVYKPRFQAFEYMMDTLNASPADFLHIASHTLYDMVPAYHLGFSNLVLLDRGFDPLVPVYDYTKVDSLDEVNKLLGIA</sequence>
<dbReference type="PANTHER" id="PTHR43316:SF9">
    <property type="entry name" value="ACID DEHALOGENASE, PUTATIVE (AFU_ORTHOLOGUE AFUA_6G14460)-RELATED"/>
    <property type="match status" value="1"/>
</dbReference>
<proteinExistence type="predicted"/>
<dbReference type="Gene3D" id="1.10.150.750">
    <property type="match status" value="1"/>
</dbReference>
<dbReference type="Gene3D" id="3.40.50.1000">
    <property type="entry name" value="HAD superfamily/HAD-like"/>
    <property type="match status" value="1"/>
</dbReference>
<dbReference type="Pfam" id="PF00702">
    <property type="entry name" value="Hydrolase"/>
    <property type="match status" value="1"/>
</dbReference>
<evidence type="ECO:0000313" key="3">
    <source>
        <dbReference type="Proteomes" id="UP001164390"/>
    </source>
</evidence>
<dbReference type="AlphaFoldDB" id="A0AA46TG06"/>
<organism evidence="2 3">
    <name type="scientific">Solicola gregarius</name>
    <dbReference type="NCBI Taxonomy" id="2908642"/>
    <lineage>
        <taxon>Bacteria</taxon>
        <taxon>Bacillati</taxon>
        <taxon>Actinomycetota</taxon>
        <taxon>Actinomycetes</taxon>
        <taxon>Propionibacteriales</taxon>
        <taxon>Nocardioidaceae</taxon>
        <taxon>Solicola</taxon>
    </lineage>
</organism>
<dbReference type="InterPro" id="IPR023214">
    <property type="entry name" value="HAD_sf"/>
</dbReference>
<dbReference type="InterPro" id="IPR006328">
    <property type="entry name" value="2-HAD"/>
</dbReference>
<dbReference type="PANTHER" id="PTHR43316">
    <property type="entry name" value="HYDROLASE, HALOACID DELAHOGENASE-RELATED"/>
    <property type="match status" value="1"/>
</dbReference>
<keyword evidence="3" id="KW-1185">Reference proteome</keyword>
<dbReference type="InterPro" id="IPR036412">
    <property type="entry name" value="HAD-like_sf"/>
</dbReference>
<dbReference type="InterPro" id="IPR051540">
    <property type="entry name" value="S-2-haloacid_dehalogenase"/>
</dbReference>
<dbReference type="GO" id="GO:0019120">
    <property type="term" value="F:hydrolase activity, acting on acid halide bonds, in C-halide compounds"/>
    <property type="evidence" value="ECO:0007669"/>
    <property type="project" value="InterPro"/>
</dbReference>
<dbReference type="InterPro" id="IPR006439">
    <property type="entry name" value="HAD-SF_hydro_IA"/>
</dbReference>
<evidence type="ECO:0000313" key="2">
    <source>
        <dbReference type="EMBL" id="UYM04127.1"/>
    </source>
</evidence>
<dbReference type="RefSeq" id="WP_271632786.1">
    <property type="nucleotide sequence ID" value="NZ_CP094970.1"/>
</dbReference>
<accession>A0AA46TG06</accession>
<name>A0AA46TG06_9ACTN</name>